<reference evidence="1 3" key="1">
    <citation type="journal article" date="2005" name="Nature">
        <title>The map-based sequence of the rice genome.</title>
        <authorList>
            <consortium name="International rice genome sequencing project (IRGSP)"/>
            <person name="Matsumoto T."/>
            <person name="Wu J."/>
            <person name="Kanamori H."/>
            <person name="Katayose Y."/>
            <person name="Fujisawa M."/>
            <person name="Namiki N."/>
            <person name="Mizuno H."/>
            <person name="Yamamoto K."/>
            <person name="Antonio B.A."/>
            <person name="Baba T."/>
            <person name="Sakata K."/>
            <person name="Nagamura Y."/>
            <person name="Aoki H."/>
            <person name="Arikawa K."/>
            <person name="Arita K."/>
            <person name="Bito T."/>
            <person name="Chiden Y."/>
            <person name="Fujitsuka N."/>
            <person name="Fukunaka R."/>
            <person name="Hamada M."/>
            <person name="Harada C."/>
            <person name="Hayashi A."/>
            <person name="Hijishita S."/>
            <person name="Honda M."/>
            <person name="Hosokawa S."/>
            <person name="Ichikawa Y."/>
            <person name="Idonuma A."/>
            <person name="Iijima M."/>
            <person name="Ikeda M."/>
            <person name="Ikeno M."/>
            <person name="Ito K."/>
            <person name="Ito S."/>
            <person name="Ito T."/>
            <person name="Ito Y."/>
            <person name="Ito Y."/>
            <person name="Iwabuchi A."/>
            <person name="Kamiya K."/>
            <person name="Karasawa W."/>
            <person name="Kurita K."/>
            <person name="Katagiri S."/>
            <person name="Kikuta A."/>
            <person name="Kobayashi H."/>
            <person name="Kobayashi N."/>
            <person name="Machita K."/>
            <person name="Maehara T."/>
            <person name="Masukawa M."/>
            <person name="Mizubayashi T."/>
            <person name="Mukai Y."/>
            <person name="Nagasaki H."/>
            <person name="Nagata Y."/>
            <person name="Naito S."/>
            <person name="Nakashima M."/>
            <person name="Nakama Y."/>
            <person name="Nakamichi Y."/>
            <person name="Nakamura M."/>
            <person name="Meguro A."/>
            <person name="Negishi M."/>
            <person name="Ohta I."/>
            <person name="Ohta T."/>
            <person name="Okamoto M."/>
            <person name="Ono N."/>
            <person name="Saji S."/>
            <person name="Sakaguchi M."/>
            <person name="Sakai K."/>
            <person name="Shibata M."/>
            <person name="Shimokawa T."/>
            <person name="Song J."/>
            <person name="Takazaki Y."/>
            <person name="Terasawa K."/>
            <person name="Tsugane M."/>
            <person name="Tsuji K."/>
            <person name="Ueda S."/>
            <person name="Waki K."/>
            <person name="Yamagata H."/>
            <person name="Yamamoto M."/>
            <person name="Yamamoto S."/>
            <person name="Yamane H."/>
            <person name="Yoshiki S."/>
            <person name="Yoshihara R."/>
            <person name="Yukawa K."/>
            <person name="Zhong H."/>
            <person name="Yano M."/>
            <person name="Yuan Q."/>
            <person name="Ouyang S."/>
            <person name="Liu J."/>
            <person name="Jones K.M."/>
            <person name="Gansberger K."/>
            <person name="Moffat K."/>
            <person name="Hill J."/>
            <person name="Bera J."/>
            <person name="Fadrosh D."/>
            <person name="Jin S."/>
            <person name="Johri S."/>
            <person name="Kim M."/>
            <person name="Overton L."/>
            <person name="Reardon M."/>
            <person name="Tsitrin T."/>
            <person name="Vuong H."/>
            <person name="Weaver B."/>
            <person name="Ciecko A."/>
            <person name="Tallon L."/>
            <person name="Jackson J."/>
            <person name="Pai G."/>
            <person name="Aken S.V."/>
            <person name="Utterback T."/>
            <person name="Reidmuller S."/>
            <person name="Feldblyum T."/>
            <person name="Hsiao J."/>
            <person name="Zismann V."/>
            <person name="Iobst S."/>
            <person name="de Vazeille A.R."/>
            <person name="Buell C.R."/>
            <person name="Ying K."/>
            <person name="Li Y."/>
            <person name="Lu T."/>
            <person name="Huang Y."/>
            <person name="Zhao Q."/>
            <person name="Feng Q."/>
            <person name="Zhang L."/>
            <person name="Zhu J."/>
            <person name="Weng Q."/>
            <person name="Mu J."/>
            <person name="Lu Y."/>
            <person name="Fan D."/>
            <person name="Liu Y."/>
            <person name="Guan J."/>
            <person name="Zhang Y."/>
            <person name="Yu S."/>
            <person name="Liu X."/>
            <person name="Zhang Y."/>
            <person name="Hong G."/>
            <person name="Han B."/>
            <person name="Choisne N."/>
            <person name="Demange N."/>
            <person name="Orjeda G."/>
            <person name="Samain S."/>
            <person name="Cattolico L."/>
            <person name="Pelletier E."/>
            <person name="Couloux A."/>
            <person name="Segurens B."/>
            <person name="Wincker P."/>
            <person name="D'Hont A."/>
            <person name="Scarpelli C."/>
            <person name="Weissenbach J."/>
            <person name="Salanoubat M."/>
            <person name="Quetier F."/>
            <person name="Yu Y."/>
            <person name="Kim H.R."/>
            <person name="Rambo T."/>
            <person name="Currie J."/>
            <person name="Collura K."/>
            <person name="Luo M."/>
            <person name="Yang T."/>
            <person name="Ammiraju J.S.S."/>
            <person name="Engler F."/>
            <person name="Soderlund C."/>
            <person name="Wing R.A."/>
            <person name="Palmer L.E."/>
            <person name="de la Bastide M."/>
            <person name="Spiegel L."/>
            <person name="Nascimento L."/>
            <person name="Zutavern T."/>
            <person name="O'Shaughnessy A."/>
            <person name="Dike S."/>
            <person name="Dedhia N."/>
            <person name="Preston R."/>
            <person name="Balija V."/>
            <person name="McCombie W.R."/>
            <person name="Chow T."/>
            <person name="Chen H."/>
            <person name="Chung M."/>
            <person name="Chen C."/>
            <person name="Shaw J."/>
            <person name="Wu H."/>
            <person name="Hsiao K."/>
            <person name="Chao Y."/>
            <person name="Chu M."/>
            <person name="Cheng C."/>
            <person name="Hour A."/>
            <person name="Lee P."/>
            <person name="Lin S."/>
            <person name="Lin Y."/>
            <person name="Liou J."/>
            <person name="Liu S."/>
            <person name="Hsing Y."/>
            <person name="Raghuvanshi S."/>
            <person name="Mohanty A."/>
            <person name="Bharti A.K."/>
            <person name="Gaur A."/>
            <person name="Gupta V."/>
            <person name="Kumar D."/>
            <person name="Ravi V."/>
            <person name="Vij S."/>
            <person name="Kapur A."/>
            <person name="Khurana P."/>
            <person name="Khurana P."/>
            <person name="Khurana J.P."/>
            <person name="Tyagi A.K."/>
            <person name="Gaikwad K."/>
            <person name="Singh A."/>
            <person name="Dalal V."/>
            <person name="Srivastava S."/>
            <person name="Dixit A."/>
            <person name="Pal A.K."/>
            <person name="Ghazi I.A."/>
            <person name="Yadav M."/>
            <person name="Pandit A."/>
            <person name="Bhargava A."/>
            <person name="Sureshbabu K."/>
            <person name="Batra K."/>
            <person name="Sharma T.R."/>
            <person name="Mohapatra T."/>
            <person name="Singh N.K."/>
            <person name="Messing J."/>
            <person name="Nelson A.B."/>
            <person name="Fuks G."/>
            <person name="Kavchok S."/>
            <person name="Keizer G."/>
            <person name="Linton E."/>
            <person name="Llaca V."/>
            <person name="Song R."/>
            <person name="Tanyolac B."/>
            <person name="Young S."/>
            <person name="Ho-Il K."/>
            <person name="Hahn J.H."/>
            <person name="Sangsakoo G."/>
            <person name="Vanavichit A."/>
            <person name="de Mattos Luiz.A.T."/>
            <person name="Zimmer P.D."/>
            <person name="Malone G."/>
            <person name="Dellagostin O."/>
            <person name="de Oliveira A.C."/>
            <person name="Bevan M."/>
            <person name="Bancroft I."/>
            <person name="Minx P."/>
            <person name="Cordum H."/>
            <person name="Wilson R."/>
            <person name="Cheng Z."/>
            <person name="Jin W."/>
            <person name="Jiang J."/>
            <person name="Leong S.A."/>
            <person name="Iwama H."/>
            <person name="Gojobori T."/>
            <person name="Itoh T."/>
            <person name="Niimura Y."/>
            <person name="Fujii Y."/>
            <person name="Habara T."/>
            <person name="Sakai H."/>
            <person name="Sato Y."/>
            <person name="Wilson G."/>
            <person name="Kumar K."/>
            <person name="McCouch S."/>
            <person name="Juretic N."/>
            <person name="Hoen D."/>
            <person name="Wright S."/>
            <person name="Bruskiewich R."/>
            <person name="Bureau T."/>
            <person name="Miyao A."/>
            <person name="Hirochika H."/>
            <person name="Nishikawa T."/>
            <person name="Kadowaki K."/>
            <person name="Sugiura M."/>
            <person name="Burr B."/>
            <person name="Sasaki T."/>
        </authorList>
    </citation>
    <scope>NUCLEOTIDE SEQUENCE [LARGE SCALE GENOMIC DNA]</scope>
    <source>
        <strain evidence="3">cv. Nipponbare</strain>
    </source>
</reference>
<reference evidence="2" key="2">
    <citation type="journal article" date="2005" name="PLoS Biol.">
        <title>The genomes of Oryza sativa: a history of duplications.</title>
        <authorList>
            <person name="Yu J."/>
            <person name="Wang J."/>
            <person name="Lin W."/>
            <person name="Li S."/>
            <person name="Li H."/>
            <person name="Zhou J."/>
            <person name="Ni P."/>
            <person name="Dong W."/>
            <person name="Hu S."/>
            <person name="Zeng C."/>
            <person name="Zhang J."/>
            <person name="Zhang Y."/>
            <person name="Li R."/>
            <person name="Xu Z."/>
            <person name="Li S."/>
            <person name="Li X."/>
            <person name="Zheng H."/>
            <person name="Cong L."/>
            <person name="Lin L."/>
            <person name="Yin J."/>
            <person name="Geng J."/>
            <person name="Li G."/>
            <person name="Shi J."/>
            <person name="Liu J."/>
            <person name="Lv H."/>
            <person name="Li J."/>
            <person name="Wang J."/>
            <person name="Deng Y."/>
            <person name="Ran L."/>
            <person name="Shi X."/>
            <person name="Wang X."/>
            <person name="Wu Q."/>
            <person name="Li C."/>
            <person name="Ren X."/>
            <person name="Wang J."/>
            <person name="Wang X."/>
            <person name="Li D."/>
            <person name="Liu D."/>
            <person name="Zhang X."/>
            <person name="Ji Z."/>
            <person name="Zhao W."/>
            <person name="Sun Y."/>
            <person name="Zhang Z."/>
            <person name="Bao J."/>
            <person name="Han Y."/>
            <person name="Dong L."/>
            <person name="Ji J."/>
            <person name="Chen P."/>
            <person name="Wu S."/>
            <person name="Liu J."/>
            <person name="Xiao Y."/>
            <person name="Bu D."/>
            <person name="Tan J."/>
            <person name="Yang L."/>
            <person name="Ye C."/>
            <person name="Zhang J."/>
            <person name="Xu J."/>
            <person name="Zhou Y."/>
            <person name="Yu Y."/>
            <person name="Zhang B."/>
            <person name="Zhuang S."/>
            <person name="Wei H."/>
            <person name="Liu B."/>
            <person name="Lei M."/>
            <person name="Yu H."/>
            <person name="Li Y."/>
            <person name="Xu H."/>
            <person name="Wei S."/>
            <person name="He X."/>
            <person name="Fang L."/>
            <person name="Zhang Z."/>
            <person name="Zhang Y."/>
            <person name="Huang X."/>
            <person name="Su Z."/>
            <person name="Tong W."/>
            <person name="Li J."/>
            <person name="Tong Z."/>
            <person name="Li S."/>
            <person name="Ye J."/>
            <person name="Wang L."/>
            <person name="Fang L."/>
            <person name="Lei T."/>
            <person name="Chen C."/>
            <person name="Chen H."/>
            <person name="Xu Z."/>
            <person name="Li H."/>
            <person name="Huang H."/>
            <person name="Zhang F."/>
            <person name="Xu H."/>
            <person name="Li N."/>
            <person name="Zhao C."/>
            <person name="Li S."/>
            <person name="Dong L."/>
            <person name="Huang Y."/>
            <person name="Li L."/>
            <person name="Xi Y."/>
            <person name="Qi Q."/>
            <person name="Li W."/>
            <person name="Zhang B."/>
            <person name="Hu W."/>
            <person name="Zhang Y."/>
            <person name="Tian X."/>
            <person name="Jiao Y."/>
            <person name="Liang X."/>
            <person name="Jin J."/>
            <person name="Gao L."/>
            <person name="Zheng W."/>
            <person name="Hao B."/>
            <person name="Liu S."/>
            <person name="Wang W."/>
            <person name="Yuan L."/>
            <person name="Cao M."/>
            <person name="McDermott J."/>
            <person name="Samudrala R."/>
            <person name="Wang J."/>
            <person name="Wong G.K."/>
            <person name="Yang H."/>
        </authorList>
    </citation>
    <scope>NUCLEOTIDE SEQUENCE [LARGE SCALE GENOMIC DNA]</scope>
</reference>
<reference evidence="1" key="9">
    <citation type="submission" date="2012-08" db="EMBL/GenBank/DDBJ databases">
        <title>The Second Rice Annotation Project Meeting (RAP2).</title>
        <authorList>
            <consortium name="The Rice Annotation Project (RAP)"/>
        </authorList>
    </citation>
    <scope>NUCLEOTIDE SEQUENCE</scope>
</reference>
<reference evidence="2" key="7">
    <citation type="submission" date="2008-12" db="EMBL/GenBank/DDBJ databases">
        <title>Improved gene annotation of the rice (Oryza sativa) genomes.</title>
        <authorList>
            <person name="Wang J."/>
            <person name="Li R."/>
            <person name="Fan W."/>
            <person name="Huang Q."/>
            <person name="Zhang J."/>
            <person name="Zhou Y."/>
            <person name="Hu Y."/>
            <person name="Zi S."/>
            <person name="Li J."/>
            <person name="Ni P."/>
            <person name="Zheng H."/>
            <person name="Zhang Y."/>
            <person name="Zhao M."/>
            <person name="Hao Q."/>
            <person name="McDermott J."/>
            <person name="Samudrala R."/>
            <person name="Kristiansen K."/>
            <person name="Wong G.K.-S."/>
        </authorList>
    </citation>
    <scope>NUCLEOTIDE SEQUENCE</scope>
</reference>
<reference evidence="1" key="8">
    <citation type="submission" date="2012-08" db="EMBL/GenBank/DDBJ databases">
        <title>Oryza sativa nipponbare(GA3) genomic DNA, chromosome 2.</title>
        <authorList>
            <consortium name="IRGSP(International Rice Genome Sequencing Project)"/>
        </authorList>
    </citation>
    <scope>NUCLEOTIDE SEQUENCE</scope>
</reference>
<name>Q0E2S8_ORYSJ</name>
<gene>
    <name evidence="1" type="ordered locus">Os02g0216500</name>
    <name evidence="2" type="ORF">OsJ_05893</name>
</gene>
<evidence type="ECO:0000313" key="2">
    <source>
        <dbReference type="EMBL" id="EEE56561.1"/>
    </source>
</evidence>
<dbReference type="Proteomes" id="UP000007752">
    <property type="component" value="Chromosome 2"/>
</dbReference>
<dbReference type="EMBL" id="AP008208">
    <property type="protein sequence ID" value="BAF08210.1"/>
    <property type="molecule type" value="Genomic_DNA"/>
</dbReference>
<proteinExistence type="predicted"/>
<reference evidence="3" key="6">
    <citation type="journal article" date="2008" name="Nucleic Acids Res.">
        <title>The rice annotation project database (RAP-DB): 2008 update.</title>
        <authorList>
            <consortium name="The rice annotation project (RAP)"/>
        </authorList>
    </citation>
    <scope>GENOME REANNOTATION</scope>
    <source>
        <strain evidence="3">cv. Nipponbare</strain>
    </source>
</reference>
<reference evidence="1" key="5">
    <citation type="journal article" date="2008" name="Nucleic Acids Res.">
        <title>The Rice Annotation Project Database (RAP-DB): 2008 update.</title>
        <authorList>
            <consortium name="The Rice Annotation Project (RAP)"/>
            <person name="Tanaka T."/>
            <person name="Antonio B.A."/>
            <person name="Kikuchi S."/>
            <person name="Matsumoto T."/>
            <person name="Nagamura Y."/>
            <person name="Numa H."/>
            <person name="Sakai H."/>
            <person name="Wu J."/>
            <person name="Itoh T."/>
            <person name="Sasaki T."/>
            <person name="Aono R."/>
            <person name="Fujii Y."/>
            <person name="Habara T."/>
            <person name="Harada E."/>
            <person name="Kanno M."/>
            <person name="Kawahara Y."/>
            <person name="Kawashima H."/>
            <person name="Kubooka H."/>
            <person name="Matsuya A."/>
            <person name="Nakaoka H."/>
            <person name="Saichi N."/>
            <person name="Sanbonmatsu R."/>
            <person name="Sato Y."/>
            <person name="Shinso Y."/>
            <person name="Suzuki M."/>
            <person name="Takeda J."/>
            <person name="Tanino M."/>
            <person name="Todokoro F."/>
            <person name="Yamaguchi K."/>
            <person name="Yamamoto N."/>
            <person name="Yamasaki C."/>
            <person name="Imanishi T."/>
            <person name="Okido T."/>
            <person name="Tada M."/>
            <person name="Ikeo K."/>
            <person name="Tateno Y."/>
            <person name="Gojobori T."/>
            <person name="Lin Y.C."/>
            <person name="Wei F.J."/>
            <person name="Hsing Y.I."/>
            <person name="Zhao Q."/>
            <person name="Han B."/>
            <person name="Kramer M.R."/>
            <person name="McCombie R.W."/>
            <person name="Lonsdale D."/>
            <person name="O'Donovan C.C."/>
            <person name="Whitfield E.J."/>
            <person name="Apweiler R."/>
            <person name="Koyanagi K.O."/>
            <person name="Khurana J.P."/>
            <person name="Raghuvanshi S."/>
            <person name="Singh N.K."/>
            <person name="Tyagi A.K."/>
            <person name="Haberer G."/>
            <person name="Fujisawa M."/>
            <person name="Hosokawa S."/>
            <person name="Ito Y."/>
            <person name="Ikawa H."/>
            <person name="Shibata M."/>
            <person name="Yamamoto M."/>
            <person name="Bruskiewich R.M."/>
            <person name="Hoen D.R."/>
            <person name="Bureau TE."/>
            <person name="Namiki N."/>
            <person name="Ohyanagi H."/>
            <person name="Sakai Y."/>
            <person name="Nobushima S."/>
            <person name="Sakata K."/>
            <person name="Barrero R.A."/>
            <person name="Sato Y."/>
            <person name="Souvorov A."/>
            <person name="Smith-White B."/>
            <person name="Tatusova T."/>
            <person name="An S."/>
            <person name="An G."/>
            <person name="OOta S."/>
            <person name="Fuks G."/>
            <person name="Messing J."/>
            <person name="Christie K.R."/>
            <person name="Lieberherr D."/>
            <person name="Kim H."/>
            <person name="Zuccolo A."/>
            <person name="Wing R.A."/>
            <person name="Nobuta K."/>
            <person name="Green P.J."/>
            <person name="Lu C."/>
            <person name="Meyers BC."/>
            <person name="Chaparro C."/>
            <person name="Piegu B."/>
            <person name="Panaud O."/>
            <person name="Echeverria M."/>
        </authorList>
    </citation>
    <scope>NUCLEOTIDE SEQUENCE</scope>
</reference>
<accession>Q0E2S8</accession>
<organism evidence="2">
    <name type="scientific">Oryza sativa subsp. japonica</name>
    <name type="common">Rice</name>
    <dbReference type="NCBI Taxonomy" id="39947"/>
    <lineage>
        <taxon>Eukaryota</taxon>
        <taxon>Viridiplantae</taxon>
        <taxon>Streptophyta</taxon>
        <taxon>Embryophyta</taxon>
        <taxon>Tracheophyta</taxon>
        <taxon>Spermatophyta</taxon>
        <taxon>Magnoliopsida</taxon>
        <taxon>Liliopsida</taxon>
        <taxon>Poales</taxon>
        <taxon>Poaceae</taxon>
        <taxon>BOP clade</taxon>
        <taxon>Oryzoideae</taxon>
        <taxon>Oryzeae</taxon>
        <taxon>Oryzinae</taxon>
        <taxon>Oryza</taxon>
        <taxon>Oryza sativa</taxon>
    </lineage>
</organism>
<accession>B9F4A4</accession>
<evidence type="ECO:0000313" key="3">
    <source>
        <dbReference type="Proteomes" id="UP000000763"/>
    </source>
</evidence>
<reference evidence="1" key="3">
    <citation type="journal article" date="2006" name="Nucleic Acids Res.">
        <title>The Rice Annotation Project Database (RAP-DB): hub for Oryza sativa ssp. japonica genome information.</title>
        <authorList>
            <person name="Ohyanagi H."/>
            <person name="Tanaka T."/>
            <person name="Sakai H."/>
            <person name="Shigemoto Y."/>
            <person name="Yamaguchi K."/>
            <person name="Habara T."/>
            <person name="Fujii Y."/>
            <person name="Antonio B.A."/>
            <person name="Nagamura Y."/>
            <person name="Imanishi T."/>
            <person name="Ikeo K."/>
            <person name="Itoh T."/>
            <person name="Gojobori T."/>
            <person name="Sasaki T."/>
        </authorList>
    </citation>
    <scope>NUCLEOTIDE SEQUENCE</scope>
</reference>
<protein>
    <submittedName>
        <fullName evidence="1">Os02g0216500 protein</fullName>
    </submittedName>
</protein>
<evidence type="ECO:0000313" key="1">
    <source>
        <dbReference type="EMBL" id="BAF08210.1"/>
    </source>
</evidence>
<dbReference type="EMBL" id="CM000139">
    <property type="protein sequence ID" value="EEE56561.1"/>
    <property type="molecule type" value="Genomic_DNA"/>
</dbReference>
<reference evidence="1" key="4">
    <citation type="journal article" date="2007" name="Genome Res.">
        <title>Curated Genome Annotation of Oryza sativa ssp. japonica and Comparative Genome Analysis with Arabidopsis thaliana.</title>
        <authorList>
            <consortium name="The Rice Annotation Project (RAP)"/>
            <person name="Itoh T."/>
            <person name="Tanaka T."/>
            <person name="Barrero R.A."/>
            <person name="Yamasaki C."/>
            <person name="Fujii Y."/>
            <person name="Hilton P.B."/>
            <person name="Antonio B.A."/>
            <person name="Aono H."/>
            <person name="Apweiler R."/>
            <person name="Bruskiewich R."/>
            <person name="Bureau T."/>
            <person name="Burr F."/>
            <person name="Costa de Oliveira A."/>
            <person name="Fuks G."/>
            <person name="Habara T."/>
            <person name="Haberer G."/>
            <person name="Han B."/>
            <person name="Harada E."/>
            <person name="Hiraki A.T."/>
            <person name="Hirochika H."/>
            <person name="Hoen D."/>
            <person name="Hokari H."/>
            <person name="Hosokawa S."/>
            <person name="Hsing Y."/>
            <person name="Ikawa H."/>
            <person name="Ikeo K."/>
            <person name="Imanishi T."/>
            <person name="Ito Y."/>
            <person name="Jaiswal P."/>
            <person name="Kanno M."/>
            <person name="Kawahara Y."/>
            <person name="Kawamura T."/>
            <person name="Kawashima H."/>
            <person name="Khurana J.P."/>
            <person name="Kikuchi S."/>
            <person name="Komatsu S."/>
            <person name="Koyanagi K.O."/>
            <person name="Kubooka H."/>
            <person name="Lieberherr D."/>
            <person name="Lin Y.C."/>
            <person name="Lonsdale D."/>
            <person name="Matsumoto T."/>
            <person name="Matsuya A."/>
            <person name="McCombie W.R."/>
            <person name="Messing J."/>
            <person name="Miyao A."/>
            <person name="Mulder N."/>
            <person name="Nagamura Y."/>
            <person name="Nam J."/>
            <person name="Namiki N."/>
            <person name="Numa H."/>
            <person name="Nurimoto S."/>
            <person name="O'donovan C."/>
            <person name="Ohyanagi H."/>
            <person name="Okido T."/>
            <person name="Oota S."/>
            <person name="Osato N."/>
            <person name="Palmer L.E."/>
            <person name="Quetier F."/>
            <person name="Raghuvanshi S."/>
            <person name="Saichi N."/>
            <person name="Sakai H."/>
            <person name="Sakai Y."/>
            <person name="Sakata K."/>
            <person name="Sakurai T."/>
            <person name="Sato F."/>
            <person name="Sato Y."/>
            <person name="Schoof H."/>
            <person name="Seki M."/>
            <person name="Shibata M."/>
            <person name="Shimizu Y."/>
            <person name="Shinozaki K."/>
            <person name="Shinso Y."/>
            <person name="Singh N.K."/>
            <person name="Smith-White B."/>
            <person name="Takeda J."/>
            <person name="Tanino M."/>
            <person name="Tatusova T."/>
            <person name="Thongjuea S."/>
            <person name="Todokoro F."/>
            <person name="Tsugane M."/>
            <person name="Tyagi A.K."/>
            <person name="Vanavichit A."/>
            <person name="Wang A."/>
            <person name="Wing R.A."/>
            <person name="Yamaguchi K."/>
            <person name="Yamamoto M."/>
            <person name="Yamamoto N."/>
            <person name="Yu Y."/>
            <person name="Zhang H."/>
            <person name="Zhao Q."/>
            <person name="Higo K."/>
            <person name="Burr B."/>
            <person name="Gojobori T."/>
            <person name="Sasaki T."/>
        </authorList>
    </citation>
    <scope>NUCLEOTIDE SEQUENCE</scope>
</reference>
<dbReference type="AlphaFoldDB" id="Q0E2S8"/>
<sequence length="79" mass="8800">MQQFARAGATRSTRSAWLSSEVCPNRAFLRSLAGDRFLHALGLAGRSMQATNKDNYMKEAPLYLELGSTFLLAEMVNME</sequence>
<dbReference type="Proteomes" id="UP000000763">
    <property type="component" value="Chromosome 2"/>
</dbReference>
<dbReference type="KEGG" id="dosa:Os02g0216500"/>